<comment type="caution">
    <text evidence="7">The sequence shown here is derived from an EMBL/GenBank/DDBJ whole genome shotgun (WGS) entry which is preliminary data.</text>
</comment>
<feature type="region of interest" description="Disordered" evidence="5">
    <location>
        <begin position="188"/>
        <end position="209"/>
    </location>
</feature>
<evidence type="ECO:0000313" key="8">
    <source>
        <dbReference type="Proteomes" id="UP001368500"/>
    </source>
</evidence>
<dbReference type="Gene3D" id="1.25.40.10">
    <property type="entry name" value="Tetratricopeptide repeat domain"/>
    <property type="match status" value="1"/>
</dbReference>
<dbReference type="PROSITE" id="PS50005">
    <property type="entry name" value="TPR"/>
    <property type="match status" value="1"/>
</dbReference>
<evidence type="ECO:0000256" key="3">
    <source>
        <dbReference type="ARBA" id="ARBA00022803"/>
    </source>
</evidence>
<dbReference type="InterPro" id="IPR056413">
    <property type="entry name" value="TPR_CcmH_CycH"/>
</dbReference>
<dbReference type="PANTHER" id="PTHR47870:SF1">
    <property type="entry name" value="CYTOCHROME C-TYPE BIOGENESIS PROTEIN CCMH"/>
    <property type="match status" value="1"/>
</dbReference>
<accession>A0ABU9BFC6</accession>
<dbReference type="SUPFAM" id="SSF48452">
    <property type="entry name" value="TPR-like"/>
    <property type="match status" value="1"/>
</dbReference>
<keyword evidence="1" id="KW-0677">Repeat</keyword>
<dbReference type="InterPro" id="IPR011990">
    <property type="entry name" value="TPR-like_helical_dom_sf"/>
</dbReference>
<evidence type="ECO:0000259" key="6">
    <source>
        <dbReference type="Pfam" id="PF23914"/>
    </source>
</evidence>
<protein>
    <submittedName>
        <fullName evidence="7">Tetratricopeptide repeat protein</fullName>
    </submittedName>
</protein>
<evidence type="ECO:0000256" key="1">
    <source>
        <dbReference type="ARBA" id="ARBA00022737"/>
    </source>
</evidence>
<evidence type="ECO:0000313" key="7">
    <source>
        <dbReference type="EMBL" id="MEK8028506.1"/>
    </source>
</evidence>
<reference evidence="7 8" key="1">
    <citation type="submission" date="2024-04" db="EMBL/GenBank/DDBJ databases">
        <title>Novel species of the genus Ideonella isolated from streams.</title>
        <authorList>
            <person name="Lu H."/>
        </authorList>
    </citation>
    <scope>NUCLEOTIDE SEQUENCE [LARGE SCALE GENOMIC DNA]</scope>
    <source>
        <strain evidence="7 8">BYS139W</strain>
    </source>
</reference>
<keyword evidence="3 4" id="KW-0802">TPR repeat</keyword>
<feature type="domain" description="Cytochrome c-type biogenesis protein H TPR" evidence="6">
    <location>
        <begin position="54"/>
        <end position="173"/>
    </location>
</feature>
<proteinExistence type="predicted"/>
<dbReference type="InterPro" id="IPR051263">
    <property type="entry name" value="C-type_cytochrome_biogenesis"/>
</dbReference>
<evidence type="ECO:0000256" key="2">
    <source>
        <dbReference type="ARBA" id="ARBA00022748"/>
    </source>
</evidence>
<feature type="repeat" description="TPR" evidence="4">
    <location>
        <begin position="67"/>
        <end position="100"/>
    </location>
</feature>
<dbReference type="PANTHER" id="PTHR47870">
    <property type="entry name" value="CYTOCHROME C-TYPE BIOGENESIS PROTEIN CCMH"/>
    <property type="match status" value="1"/>
</dbReference>
<keyword evidence="2" id="KW-0201">Cytochrome c-type biogenesis</keyword>
<evidence type="ECO:0000256" key="5">
    <source>
        <dbReference type="SAM" id="MobiDB-lite"/>
    </source>
</evidence>
<keyword evidence="8" id="KW-1185">Reference proteome</keyword>
<dbReference type="InterPro" id="IPR019734">
    <property type="entry name" value="TPR_rpt"/>
</dbReference>
<sequence length="209" mass="22548">MNLMTAASGTARPWPRAAFVLLLAAAGYALTGQPAAWHGVPVEDARARMVEQLAQRLATTPAADSRAEDWAMLGRSQAVLGRHDEARTAWAQALRRRPDDPALLAEYADALASAQAGALQGEPAALIDRALAIDPRQPRALGLRATLQWQSGDAEAALRTWQQLRQTTAAEHPMHAWAVQQIAQIEQVEQAARQREATEAAPETSSDKP</sequence>
<dbReference type="RefSeq" id="WP_341376291.1">
    <property type="nucleotide sequence ID" value="NZ_JBBUTF010000025.1"/>
</dbReference>
<dbReference type="Proteomes" id="UP001368500">
    <property type="component" value="Unassembled WGS sequence"/>
</dbReference>
<organism evidence="7 8">
    <name type="scientific">Pseudaquabacterium rugosum</name>
    <dbReference type="NCBI Taxonomy" id="2984194"/>
    <lineage>
        <taxon>Bacteria</taxon>
        <taxon>Pseudomonadati</taxon>
        <taxon>Pseudomonadota</taxon>
        <taxon>Betaproteobacteria</taxon>
        <taxon>Burkholderiales</taxon>
        <taxon>Sphaerotilaceae</taxon>
        <taxon>Pseudaquabacterium</taxon>
    </lineage>
</organism>
<feature type="compositionally biased region" description="Low complexity" evidence="5">
    <location>
        <begin position="199"/>
        <end position="209"/>
    </location>
</feature>
<gene>
    <name evidence="7" type="ORF">AACH11_21310</name>
</gene>
<evidence type="ECO:0000256" key="4">
    <source>
        <dbReference type="PROSITE-ProRule" id="PRU00339"/>
    </source>
</evidence>
<dbReference type="EMBL" id="JBBUTF010000025">
    <property type="protein sequence ID" value="MEK8028506.1"/>
    <property type="molecule type" value="Genomic_DNA"/>
</dbReference>
<dbReference type="Pfam" id="PF23914">
    <property type="entry name" value="TPR_CcmH_CycH"/>
    <property type="match status" value="1"/>
</dbReference>
<name>A0ABU9BFC6_9BURK</name>